<comment type="caution">
    <text evidence="2">The sequence shown here is derived from an EMBL/GenBank/DDBJ whole genome shotgun (WGS) entry which is preliminary data.</text>
</comment>
<name>A0AAW0BVV9_9AGAR</name>
<keyword evidence="3" id="KW-1185">Reference proteome</keyword>
<accession>A0AAW0BVV9</accession>
<dbReference type="Proteomes" id="UP001383192">
    <property type="component" value="Unassembled WGS sequence"/>
</dbReference>
<evidence type="ECO:0000313" key="2">
    <source>
        <dbReference type="EMBL" id="KAK7030885.1"/>
    </source>
</evidence>
<reference evidence="2 3" key="1">
    <citation type="submission" date="2024-01" db="EMBL/GenBank/DDBJ databases">
        <title>A draft genome for a cacao thread blight-causing isolate of Paramarasmius palmivorus.</title>
        <authorList>
            <person name="Baruah I.K."/>
            <person name="Bukari Y."/>
            <person name="Amoako-Attah I."/>
            <person name="Meinhardt L.W."/>
            <person name="Bailey B.A."/>
            <person name="Cohen S.P."/>
        </authorList>
    </citation>
    <scope>NUCLEOTIDE SEQUENCE [LARGE SCALE GENOMIC DNA]</scope>
    <source>
        <strain evidence="2 3">GH-12</strain>
    </source>
</reference>
<organism evidence="2 3">
    <name type="scientific">Paramarasmius palmivorus</name>
    <dbReference type="NCBI Taxonomy" id="297713"/>
    <lineage>
        <taxon>Eukaryota</taxon>
        <taxon>Fungi</taxon>
        <taxon>Dikarya</taxon>
        <taxon>Basidiomycota</taxon>
        <taxon>Agaricomycotina</taxon>
        <taxon>Agaricomycetes</taxon>
        <taxon>Agaricomycetidae</taxon>
        <taxon>Agaricales</taxon>
        <taxon>Marasmiineae</taxon>
        <taxon>Marasmiaceae</taxon>
        <taxon>Paramarasmius</taxon>
    </lineage>
</organism>
<gene>
    <name evidence="2" type="ORF">VNI00_013995</name>
</gene>
<feature type="domain" description="HNH nuclease" evidence="1">
    <location>
        <begin position="141"/>
        <end position="238"/>
    </location>
</feature>
<dbReference type="AlphaFoldDB" id="A0AAW0BVV9"/>
<proteinExistence type="predicted"/>
<dbReference type="InterPro" id="IPR003615">
    <property type="entry name" value="HNH_nuc"/>
</dbReference>
<dbReference type="EMBL" id="JAYKXP010000074">
    <property type="protein sequence ID" value="KAK7030885.1"/>
    <property type="molecule type" value="Genomic_DNA"/>
</dbReference>
<evidence type="ECO:0000313" key="3">
    <source>
        <dbReference type="Proteomes" id="UP001383192"/>
    </source>
</evidence>
<dbReference type="Pfam" id="PF13391">
    <property type="entry name" value="HNH_2"/>
    <property type="match status" value="1"/>
</dbReference>
<protein>
    <recommendedName>
        <fullName evidence="1">HNH nuclease domain-containing protein</fullName>
    </recommendedName>
</protein>
<sequence length="373" mass="41219">MTLPSAAETRLSGNALSAYNVCLGLEKIAKDRTEKERIQARVLGYLIIHAPSPTATSELLNVIHSCSNDHDKLFKLGEAFINYYIRPFKKSKGHTPASSDHPSRPSFDEVTKKILLGKIIEAPKNHTEAKRLALIRDGFRCVATGMYDSKILKTPNFEQPTPRNQPMVHTECAHIVPQSTYFNVSTNADKRDYSASVLAVLKRFGYDVDNLNGEKVHSLFNVMTMDRNAHDAFDRLNLWFQATQTKDCYITKTSSDWYYPLLKKKITFQSTPDLPAPSPELLALHAACATVAHLSGAGAYIDELDEDTDSLPVLTHDGQSSEILNNAIIRSLGSLPPSNCVGDGNDAGVGGQLQPLSEHFRHLLPNQNPIPPV</sequence>
<evidence type="ECO:0000259" key="1">
    <source>
        <dbReference type="Pfam" id="PF13391"/>
    </source>
</evidence>